<accession>A0A7X0JS64</accession>
<protein>
    <submittedName>
        <fullName evidence="1">Uncharacterized protein</fullName>
    </submittedName>
</protein>
<name>A0A7X0JS64_9GAMM</name>
<organism evidence="1 2">
    <name type="scientific">Pseudoteredinibacter isoporae</name>
    <dbReference type="NCBI Taxonomy" id="570281"/>
    <lineage>
        <taxon>Bacteria</taxon>
        <taxon>Pseudomonadati</taxon>
        <taxon>Pseudomonadota</taxon>
        <taxon>Gammaproteobacteria</taxon>
        <taxon>Cellvibrionales</taxon>
        <taxon>Cellvibrionaceae</taxon>
        <taxon>Pseudoteredinibacter</taxon>
    </lineage>
</organism>
<dbReference type="Proteomes" id="UP000528457">
    <property type="component" value="Unassembled WGS sequence"/>
</dbReference>
<sequence length="55" mass="6286">MNITKRSANSFHLVLLFKSNFHVDFSVSFGSGFIQLFYKYRNFFIGTDSLSAGLD</sequence>
<keyword evidence="2" id="KW-1185">Reference proteome</keyword>
<dbReference type="AlphaFoldDB" id="A0A7X0JS64"/>
<evidence type="ECO:0000313" key="2">
    <source>
        <dbReference type="Proteomes" id="UP000528457"/>
    </source>
</evidence>
<dbReference type="InParanoid" id="A0A7X0JS64"/>
<comment type="caution">
    <text evidence="1">The sequence shown here is derived from an EMBL/GenBank/DDBJ whole genome shotgun (WGS) entry which is preliminary data.</text>
</comment>
<evidence type="ECO:0000313" key="1">
    <source>
        <dbReference type="EMBL" id="MBB6521300.1"/>
    </source>
</evidence>
<dbReference type="EMBL" id="JACHHT010000001">
    <property type="protein sequence ID" value="MBB6521300.1"/>
    <property type="molecule type" value="Genomic_DNA"/>
</dbReference>
<proteinExistence type="predicted"/>
<reference evidence="1 2" key="1">
    <citation type="submission" date="2020-08" db="EMBL/GenBank/DDBJ databases">
        <title>Genomic Encyclopedia of Type Strains, Phase IV (KMG-IV): sequencing the most valuable type-strain genomes for metagenomic binning, comparative biology and taxonomic classification.</title>
        <authorList>
            <person name="Goeker M."/>
        </authorList>
    </citation>
    <scope>NUCLEOTIDE SEQUENCE [LARGE SCALE GENOMIC DNA]</scope>
    <source>
        <strain evidence="1 2">DSM 22368</strain>
    </source>
</reference>
<gene>
    <name evidence="1" type="ORF">HNR48_001578</name>
</gene>